<protein>
    <submittedName>
        <fullName evidence="3">Right-handed parallel beta-helix repeat-containing protein</fullName>
    </submittedName>
</protein>
<keyword evidence="4" id="KW-1185">Reference proteome</keyword>
<feature type="compositionally biased region" description="Gly residues" evidence="1">
    <location>
        <begin position="404"/>
        <end position="414"/>
    </location>
</feature>
<sequence length="503" mass="50169">MGAVVVRDRFGRSRGLTLGTLGVLVVALLAPGSPAGAATADRYASAAGSGTACTASAPCAVGTAIAGAGGGGRVLLLSGSYPDLTVSGGGGTASAPVTVRPASGASVTLSRVKSTAPYLVWTGMRVVTTFYLNAGSTGSQLRSMHFDGGGLFLRAAKITVTDSEFEGGHSIDGIQVGNASDVLIEDNTIHDYDQSIDNGYHADCLQIFDSSRVTVRGNRIANCYNAGVILSPGGGTGMTDIVIESNFIQSCVVRSPLCGGGSAVDLRPPKITGLVFRSNTVLAGSTRLTASPGLVADRNILGYLSDCAAPFTNTVILAWNTSVCAQPSALGVGGTRYGEVDFRDRDGGDLHLVDPTQARISGAGSVATAATDVDGQALDTRLAGADSVPGAVLGAVPAPTPPVGSGGGGSGGSGVLTLPAGTGTSSDIPGIDAYFASKGIAAASFTIPVNGRTLVSGTRSASRWTVSWNLTGVPAGLYTTDAVVVTTSGATTTIPVTIRVVPA</sequence>
<dbReference type="InterPro" id="IPR012334">
    <property type="entry name" value="Pectin_lyas_fold"/>
</dbReference>
<dbReference type="Gene3D" id="2.160.20.10">
    <property type="entry name" value="Single-stranded right-handed beta-helix, Pectin lyase-like"/>
    <property type="match status" value="1"/>
</dbReference>
<dbReference type="RefSeq" id="WP_258796933.1">
    <property type="nucleotide sequence ID" value="NZ_JANTHX010000002.1"/>
</dbReference>
<dbReference type="SUPFAM" id="SSF51126">
    <property type="entry name" value="Pectin lyase-like"/>
    <property type="match status" value="1"/>
</dbReference>
<feature type="region of interest" description="Disordered" evidence="1">
    <location>
        <begin position="397"/>
        <end position="418"/>
    </location>
</feature>
<dbReference type="InterPro" id="IPR011050">
    <property type="entry name" value="Pectin_lyase_fold/virulence"/>
</dbReference>
<name>A0ABT1ZBI4_9MICO</name>
<accession>A0ABT1ZBI4</accession>
<dbReference type="EMBL" id="JANTHX010000002">
    <property type="protein sequence ID" value="MCS0498059.1"/>
    <property type="molecule type" value="Genomic_DNA"/>
</dbReference>
<dbReference type="Proteomes" id="UP001205337">
    <property type="component" value="Unassembled WGS sequence"/>
</dbReference>
<reference evidence="3 4" key="1">
    <citation type="submission" date="2022-08" db="EMBL/GenBank/DDBJ databases">
        <authorList>
            <person name="Li F."/>
        </authorList>
    </citation>
    <scope>NUCLEOTIDE SEQUENCE [LARGE SCALE GENOMIC DNA]</scope>
    <source>
        <strain evidence="3 4">10F1B-8-1</strain>
    </source>
</reference>
<proteinExistence type="predicted"/>
<organism evidence="3 4">
    <name type="scientific">Protaetiibacter mangrovi</name>
    <dbReference type="NCBI Taxonomy" id="2970926"/>
    <lineage>
        <taxon>Bacteria</taxon>
        <taxon>Bacillati</taxon>
        <taxon>Actinomycetota</taxon>
        <taxon>Actinomycetes</taxon>
        <taxon>Micrococcales</taxon>
        <taxon>Microbacteriaceae</taxon>
        <taxon>Protaetiibacter</taxon>
    </lineage>
</organism>
<dbReference type="Pfam" id="PF13229">
    <property type="entry name" value="Beta_helix"/>
    <property type="match status" value="1"/>
</dbReference>
<evidence type="ECO:0000256" key="1">
    <source>
        <dbReference type="SAM" id="MobiDB-lite"/>
    </source>
</evidence>
<dbReference type="SMART" id="SM00710">
    <property type="entry name" value="PbH1"/>
    <property type="match status" value="3"/>
</dbReference>
<dbReference type="InterPro" id="IPR039448">
    <property type="entry name" value="Beta_helix"/>
</dbReference>
<evidence type="ECO:0000313" key="3">
    <source>
        <dbReference type="EMBL" id="MCS0498059.1"/>
    </source>
</evidence>
<evidence type="ECO:0000259" key="2">
    <source>
        <dbReference type="Pfam" id="PF13229"/>
    </source>
</evidence>
<evidence type="ECO:0000313" key="4">
    <source>
        <dbReference type="Proteomes" id="UP001205337"/>
    </source>
</evidence>
<dbReference type="InterPro" id="IPR006626">
    <property type="entry name" value="PbH1"/>
</dbReference>
<comment type="caution">
    <text evidence="3">The sequence shown here is derived from an EMBL/GenBank/DDBJ whole genome shotgun (WGS) entry which is preliminary data.</text>
</comment>
<feature type="domain" description="Right handed beta helix" evidence="2">
    <location>
        <begin position="147"/>
        <end position="259"/>
    </location>
</feature>
<gene>
    <name evidence="3" type="ORF">NUH29_00645</name>
</gene>